<evidence type="ECO:0000313" key="4">
    <source>
        <dbReference type="Proteomes" id="UP000676336"/>
    </source>
</evidence>
<evidence type="ECO:0000256" key="2">
    <source>
        <dbReference type="SAM" id="SignalP"/>
    </source>
</evidence>
<feature type="non-terminal residue" evidence="3">
    <location>
        <position position="75"/>
    </location>
</feature>
<feature type="compositionally biased region" description="Low complexity" evidence="1">
    <location>
        <begin position="25"/>
        <end position="42"/>
    </location>
</feature>
<comment type="caution">
    <text evidence="3">The sequence shown here is derived from an EMBL/GenBank/DDBJ whole genome shotgun (WGS) entry which is preliminary data.</text>
</comment>
<sequence>ILNFIYFLSIQLIQLRKVSAKPPASTSSNLNLNSNNNNNNNTDPQPLKSRENSVDPPKQRYGGASAYIDQSEYDS</sequence>
<evidence type="ECO:0000256" key="1">
    <source>
        <dbReference type="SAM" id="MobiDB-lite"/>
    </source>
</evidence>
<dbReference type="EMBL" id="CAJOBI010225342">
    <property type="protein sequence ID" value="CAF5051639.1"/>
    <property type="molecule type" value="Genomic_DNA"/>
</dbReference>
<name>A0A8S3DZF8_9BILA</name>
<feature type="non-terminal residue" evidence="3">
    <location>
        <position position="1"/>
    </location>
</feature>
<feature type="signal peptide" evidence="2">
    <location>
        <begin position="1"/>
        <end position="20"/>
    </location>
</feature>
<protein>
    <submittedName>
        <fullName evidence="3">Uncharacterized protein</fullName>
    </submittedName>
</protein>
<organism evidence="3 4">
    <name type="scientific">Rotaria magnacalcarata</name>
    <dbReference type="NCBI Taxonomy" id="392030"/>
    <lineage>
        <taxon>Eukaryota</taxon>
        <taxon>Metazoa</taxon>
        <taxon>Spiralia</taxon>
        <taxon>Gnathifera</taxon>
        <taxon>Rotifera</taxon>
        <taxon>Eurotatoria</taxon>
        <taxon>Bdelloidea</taxon>
        <taxon>Philodinida</taxon>
        <taxon>Philodinidae</taxon>
        <taxon>Rotaria</taxon>
    </lineage>
</organism>
<feature type="chain" id="PRO_5035833322" evidence="2">
    <location>
        <begin position="21"/>
        <end position="75"/>
    </location>
</feature>
<gene>
    <name evidence="3" type="ORF">SMN809_LOCUS59230</name>
</gene>
<dbReference type="Proteomes" id="UP000676336">
    <property type="component" value="Unassembled WGS sequence"/>
</dbReference>
<accession>A0A8S3DZF8</accession>
<keyword evidence="2" id="KW-0732">Signal</keyword>
<proteinExistence type="predicted"/>
<dbReference type="AlphaFoldDB" id="A0A8S3DZF8"/>
<feature type="region of interest" description="Disordered" evidence="1">
    <location>
        <begin position="22"/>
        <end position="75"/>
    </location>
</feature>
<reference evidence="3" key="1">
    <citation type="submission" date="2021-02" db="EMBL/GenBank/DDBJ databases">
        <authorList>
            <person name="Nowell W R."/>
        </authorList>
    </citation>
    <scope>NUCLEOTIDE SEQUENCE</scope>
</reference>
<evidence type="ECO:0000313" key="3">
    <source>
        <dbReference type="EMBL" id="CAF5051639.1"/>
    </source>
</evidence>